<dbReference type="AlphaFoldDB" id="A0A177NSB0"/>
<keyword evidence="1" id="KW-0812">Transmembrane</keyword>
<proteinExistence type="predicted"/>
<feature type="transmembrane region" description="Helical" evidence="1">
    <location>
        <begin position="105"/>
        <end position="124"/>
    </location>
</feature>
<feature type="transmembrane region" description="Helical" evidence="1">
    <location>
        <begin position="153"/>
        <end position="174"/>
    </location>
</feature>
<evidence type="ECO:0000313" key="3">
    <source>
        <dbReference type="Proteomes" id="UP000077857"/>
    </source>
</evidence>
<sequence length="186" mass="20330">MYQEPPTPETEPGKRYVVIEQTVFILLVLLSLAGIYITDFNPDDGYGYWLAMVFVFGLLSVFVAWLQAKSGDADFGRVLKAQAMHWLHTVVVVIAASFLNKSGQLSGVSADLMILLILGLAAMLDGYHVGWEFSFLGFFLVGCAVIIGYVQSFLWACAAFAAAIVAVSLICTFLRSKVRSLDGDET</sequence>
<evidence type="ECO:0000313" key="2">
    <source>
        <dbReference type="EMBL" id="OAI20998.1"/>
    </source>
</evidence>
<comment type="caution">
    <text evidence="2">The sequence shown here is derived from an EMBL/GenBank/DDBJ whole genome shotgun (WGS) entry which is preliminary data.</text>
</comment>
<evidence type="ECO:0000256" key="1">
    <source>
        <dbReference type="SAM" id="Phobius"/>
    </source>
</evidence>
<gene>
    <name evidence="2" type="ORF">A1507_22260</name>
</gene>
<feature type="transmembrane region" description="Helical" evidence="1">
    <location>
        <begin position="129"/>
        <end position="147"/>
    </location>
</feature>
<protein>
    <submittedName>
        <fullName evidence="2">Uncharacterized protein</fullName>
    </submittedName>
</protein>
<dbReference type="RefSeq" id="WP_064038965.1">
    <property type="nucleotide sequence ID" value="NZ_LUUJ01000004.1"/>
</dbReference>
<keyword evidence="1" id="KW-0472">Membrane</keyword>
<dbReference type="Proteomes" id="UP000077857">
    <property type="component" value="Unassembled WGS sequence"/>
</dbReference>
<organism evidence="2 3">
    <name type="scientific">Methylomonas koyamae</name>
    <dbReference type="NCBI Taxonomy" id="702114"/>
    <lineage>
        <taxon>Bacteria</taxon>
        <taxon>Pseudomonadati</taxon>
        <taxon>Pseudomonadota</taxon>
        <taxon>Gammaproteobacteria</taxon>
        <taxon>Methylococcales</taxon>
        <taxon>Methylococcaceae</taxon>
        <taxon>Methylomonas</taxon>
    </lineage>
</organism>
<dbReference type="EMBL" id="LUUJ01000004">
    <property type="protein sequence ID" value="OAI20998.1"/>
    <property type="molecule type" value="Genomic_DNA"/>
</dbReference>
<name>A0A177NSB0_9GAMM</name>
<feature type="transmembrane region" description="Helical" evidence="1">
    <location>
        <begin position="23"/>
        <end position="40"/>
    </location>
</feature>
<keyword evidence="1" id="KW-1133">Transmembrane helix</keyword>
<feature type="transmembrane region" description="Helical" evidence="1">
    <location>
        <begin position="78"/>
        <end position="99"/>
    </location>
</feature>
<reference evidence="2 3" key="1">
    <citation type="submission" date="2016-03" db="EMBL/GenBank/DDBJ databases">
        <authorList>
            <person name="Ploux O."/>
        </authorList>
    </citation>
    <scope>NUCLEOTIDE SEQUENCE [LARGE SCALE GENOMIC DNA]</scope>
    <source>
        <strain evidence="2 3">R-45378</strain>
    </source>
</reference>
<accession>A0A177NSB0</accession>
<feature type="transmembrane region" description="Helical" evidence="1">
    <location>
        <begin position="46"/>
        <end position="66"/>
    </location>
</feature>